<dbReference type="InterPro" id="IPR019499">
    <property type="entry name" value="Val-tRNA_synth_tRNA-bd"/>
</dbReference>
<dbReference type="SUPFAM" id="SSF52374">
    <property type="entry name" value="Nucleotidylyl transferase"/>
    <property type="match status" value="1"/>
</dbReference>
<dbReference type="Gene3D" id="1.10.287.380">
    <property type="entry name" value="Valyl-tRNA synthetase, C-terminal domain"/>
    <property type="match status" value="1"/>
</dbReference>
<dbReference type="AlphaFoldDB" id="A0A451CZH3"/>
<dbReference type="InterPro" id="IPR033705">
    <property type="entry name" value="Anticodon_Ia_Val"/>
</dbReference>
<dbReference type="NCBIfam" id="NF004349">
    <property type="entry name" value="PRK05729.1"/>
    <property type="match status" value="1"/>
</dbReference>
<dbReference type="Gene3D" id="1.10.730.10">
    <property type="entry name" value="Isoleucyl-tRNA Synthetase, Domain 1"/>
    <property type="match status" value="1"/>
</dbReference>
<dbReference type="PANTHER" id="PTHR11946:SF93">
    <property type="entry name" value="VALINE--TRNA LIGASE, CHLOROPLASTIC_MITOCHONDRIAL 2"/>
    <property type="match status" value="1"/>
</dbReference>
<dbReference type="Gene3D" id="3.90.740.10">
    <property type="entry name" value="Valyl/Leucyl/Isoleucyl-tRNA synthetase, editing domain"/>
    <property type="match status" value="1"/>
</dbReference>
<dbReference type="SUPFAM" id="SSF46589">
    <property type="entry name" value="tRNA-binding arm"/>
    <property type="match status" value="1"/>
</dbReference>
<evidence type="ECO:0000256" key="6">
    <source>
        <dbReference type="ARBA" id="ARBA00022840"/>
    </source>
</evidence>
<comment type="subcellular location">
    <subcellularLocation>
        <location evidence="1 11">Cytoplasm</location>
    </subcellularLocation>
</comment>
<evidence type="ECO:0000259" key="14">
    <source>
        <dbReference type="Pfam" id="PF10458"/>
    </source>
</evidence>
<dbReference type="FunFam" id="3.40.50.620:FF:000073">
    <property type="entry name" value="Valine--tRNA ligase"/>
    <property type="match status" value="1"/>
</dbReference>
<dbReference type="InterPro" id="IPR013155">
    <property type="entry name" value="M/V/L/I-tRNA-synth_anticd-bd"/>
</dbReference>
<evidence type="ECO:0000256" key="1">
    <source>
        <dbReference type="ARBA" id="ARBA00004496"/>
    </source>
</evidence>
<keyword evidence="3 11" id="KW-0963">Cytoplasm</keyword>
<evidence type="ECO:0000259" key="13">
    <source>
        <dbReference type="Pfam" id="PF08264"/>
    </source>
</evidence>
<dbReference type="GO" id="GO:0005524">
    <property type="term" value="F:ATP binding"/>
    <property type="evidence" value="ECO:0007669"/>
    <property type="project" value="UniProtKB-UniRule"/>
</dbReference>
<comment type="domain">
    <text evidence="11">ValRS has two distinct active sites: one for aminoacylation and one for editing. The misactivated threonine is translocated from the active site to the editing site.</text>
</comment>
<feature type="domain" description="Methionyl/Valyl/Leucyl/Isoleucyl-tRNA synthetase anticodon-binding" evidence="13">
    <location>
        <begin position="674"/>
        <end position="824"/>
    </location>
</feature>
<dbReference type="FunFam" id="3.90.740.10:FF:000004">
    <property type="entry name" value="Valine--tRNA ligase"/>
    <property type="match status" value="1"/>
</dbReference>
<evidence type="ECO:0000259" key="12">
    <source>
        <dbReference type="Pfam" id="PF00133"/>
    </source>
</evidence>
<comment type="domain">
    <text evidence="11">The C-terminal coiled-coil domain is crucial for aminoacylation activity.</text>
</comment>
<dbReference type="HAMAP" id="MF_02004">
    <property type="entry name" value="Val_tRNA_synth_type1"/>
    <property type="match status" value="1"/>
</dbReference>
<dbReference type="SUPFAM" id="SSF50677">
    <property type="entry name" value="ValRS/IleRS/LeuRS editing domain"/>
    <property type="match status" value="1"/>
</dbReference>
<protein>
    <recommendedName>
        <fullName evidence="11">Valine--tRNA ligase</fullName>
        <ecNumber evidence="11">6.1.1.9</ecNumber>
    </recommendedName>
    <alternativeName>
        <fullName evidence="11">Valyl-tRNA synthetase</fullName>
        <shortName evidence="11">ValRS</shortName>
    </alternativeName>
</protein>
<dbReference type="RefSeq" id="WP_157991770.1">
    <property type="nucleotide sequence ID" value="NZ_LR217698.1"/>
</dbReference>
<dbReference type="GO" id="GO:0005829">
    <property type="term" value="C:cytosol"/>
    <property type="evidence" value="ECO:0007669"/>
    <property type="project" value="TreeGrafter"/>
</dbReference>
<dbReference type="Pfam" id="PF10458">
    <property type="entry name" value="Val_tRNA-synt_C"/>
    <property type="match status" value="1"/>
</dbReference>
<dbReference type="NCBIfam" id="TIGR00422">
    <property type="entry name" value="valS"/>
    <property type="match status" value="1"/>
</dbReference>
<name>A0A451CZH3_9GAMM</name>
<dbReference type="PANTHER" id="PTHR11946">
    <property type="entry name" value="VALYL-TRNA SYNTHETASES"/>
    <property type="match status" value="1"/>
</dbReference>
<keyword evidence="4 11" id="KW-0436">Ligase</keyword>
<dbReference type="InterPro" id="IPR009008">
    <property type="entry name" value="Val/Leu/Ile-tRNA-synth_edit"/>
</dbReference>
<keyword evidence="9 11" id="KW-0030">Aminoacyl-tRNA synthetase</keyword>
<dbReference type="CDD" id="cd07962">
    <property type="entry name" value="Anticodon_Ia_Val"/>
    <property type="match status" value="1"/>
</dbReference>
<keyword evidence="8 11" id="KW-0175">Coiled coil</keyword>
<evidence type="ECO:0000256" key="11">
    <source>
        <dbReference type="HAMAP-Rule" id="MF_02004"/>
    </source>
</evidence>
<dbReference type="InterPro" id="IPR002303">
    <property type="entry name" value="Valyl-tRNA_ligase"/>
</dbReference>
<evidence type="ECO:0000256" key="10">
    <source>
        <dbReference type="ARBA" id="ARBA00047552"/>
    </source>
</evidence>
<evidence type="ECO:0000256" key="4">
    <source>
        <dbReference type="ARBA" id="ARBA00022598"/>
    </source>
</evidence>
<dbReference type="InterPro" id="IPR010978">
    <property type="entry name" value="tRNA-bd_arm"/>
</dbReference>
<dbReference type="EMBL" id="LR217698">
    <property type="protein sequence ID" value="VFP78415.1"/>
    <property type="molecule type" value="Genomic_DNA"/>
</dbReference>
<proteinExistence type="inferred from homology"/>
<evidence type="ECO:0000256" key="2">
    <source>
        <dbReference type="ARBA" id="ARBA00011245"/>
    </source>
</evidence>
<dbReference type="OrthoDB" id="9810365at2"/>
<dbReference type="FunFam" id="3.40.50.620:FF:000032">
    <property type="entry name" value="Valine--tRNA ligase"/>
    <property type="match status" value="1"/>
</dbReference>
<reference evidence="15 16" key="1">
    <citation type="submission" date="2019-02" db="EMBL/GenBank/DDBJ databases">
        <authorList>
            <person name="Manzano-Marin A."/>
            <person name="Manzano-Marin A."/>
        </authorList>
    </citation>
    <scope>NUCLEOTIDE SEQUENCE [LARGE SCALE GENOMIC DNA]</scope>
    <source>
        <strain evidence="15 16">ErCicurtihirsuta</strain>
    </source>
</reference>
<evidence type="ECO:0000256" key="9">
    <source>
        <dbReference type="ARBA" id="ARBA00023146"/>
    </source>
</evidence>
<dbReference type="Pfam" id="PF08264">
    <property type="entry name" value="Anticodon_1"/>
    <property type="match status" value="1"/>
</dbReference>
<organism evidence="15 16">
    <name type="scientific">Candidatus Erwinia haradaeae</name>
    <dbReference type="NCBI Taxonomy" id="1922217"/>
    <lineage>
        <taxon>Bacteria</taxon>
        <taxon>Pseudomonadati</taxon>
        <taxon>Pseudomonadota</taxon>
        <taxon>Gammaproteobacteria</taxon>
        <taxon>Enterobacterales</taxon>
        <taxon>Erwiniaceae</taxon>
        <taxon>Erwinia</taxon>
    </lineage>
</organism>
<feature type="domain" description="Valyl-tRNA synthetase tRNA-binding arm" evidence="14">
    <location>
        <begin position="888"/>
        <end position="943"/>
    </location>
</feature>
<evidence type="ECO:0000313" key="15">
    <source>
        <dbReference type="EMBL" id="VFP78415.1"/>
    </source>
</evidence>
<feature type="short sequence motif" description="'KMSKS' region" evidence="11">
    <location>
        <begin position="554"/>
        <end position="558"/>
    </location>
</feature>
<dbReference type="GO" id="GO:0002161">
    <property type="term" value="F:aminoacyl-tRNA deacylase activity"/>
    <property type="evidence" value="ECO:0007669"/>
    <property type="project" value="InterPro"/>
</dbReference>
<dbReference type="CDD" id="cd00817">
    <property type="entry name" value="ValRS_core"/>
    <property type="match status" value="1"/>
</dbReference>
<dbReference type="InterPro" id="IPR009080">
    <property type="entry name" value="tRNAsynth_Ia_anticodon-bd"/>
</dbReference>
<dbReference type="SUPFAM" id="SSF47323">
    <property type="entry name" value="Anticodon-binding domain of a subclass of class I aminoacyl-tRNA synthetases"/>
    <property type="match status" value="1"/>
</dbReference>
<dbReference type="InterPro" id="IPR037118">
    <property type="entry name" value="Val-tRNA_synth_C_sf"/>
</dbReference>
<gene>
    <name evidence="11 15" type="primary">valS</name>
    <name evidence="15" type="ORF">ERCICURT3053_045</name>
</gene>
<dbReference type="Pfam" id="PF00133">
    <property type="entry name" value="tRNA-synt_1"/>
    <property type="match status" value="1"/>
</dbReference>
<dbReference type="Gene3D" id="3.40.50.620">
    <property type="entry name" value="HUPs"/>
    <property type="match status" value="2"/>
</dbReference>
<feature type="short sequence motif" description="'HIGH' region" evidence="11">
    <location>
        <begin position="42"/>
        <end position="52"/>
    </location>
</feature>
<keyword evidence="6 11" id="KW-0067">ATP-binding</keyword>
<dbReference type="GO" id="GO:0006438">
    <property type="term" value="P:valyl-tRNA aminoacylation"/>
    <property type="evidence" value="ECO:0007669"/>
    <property type="project" value="UniProtKB-UniRule"/>
</dbReference>
<dbReference type="InterPro" id="IPR014729">
    <property type="entry name" value="Rossmann-like_a/b/a_fold"/>
</dbReference>
<evidence type="ECO:0000256" key="5">
    <source>
        <dbReference type="ARBA" id="ARBA00022741"/>
    </source>
</evidence>
<dbReference type="InterPro" id="IPR001412">
    <property type="entry name" value="aa-tRNA-synth_I_CS"/>
</dbReference>
<accession>A0A451CZH3</accession>
<comment type="similarity">
    <text evidence="11">Belongs to the class-I aminoacyl-tRNA synthetase family. ValS type 1 subfamily.</text>
</comment>
<evidence type="ECO:0000256" key="3">
    <source>
        <dbReference type="ARBA" id="ARBA00022490"/>
    </source>
</evidence>
<dbReference type="GO" id="GO:0004832">
    <property type="term" value="F:valine-tRNA ligase activity"/>
    <property type="evidence" value="ECO:0007669"/>
    <property type="project" value="UniProtKB-UniRule"/>
</dbReference>
<dbReference type="InterPro" id="IPR002300">
    <property type="entry name" value="aa-tRNA-synth_Ia"/>
</dbReference>
<evidence type="ECO:0000313" key="16">
    <source>
        <dbReference type="Proteomes" id="UP000294364"/>
    </source>
</evidence>
<evidence type="ECO:0000256" key="7">
    <source>
        <dbReference type="ARBA" id="ARBA00022917"/>
    </source>
</evidence>
<dbReference type="PROSITE" id="PS00178">
    <property type="entry name" value="AA_TRNA_LIGASE_I"/>
    <property type="match status" value="1"/>
</dbReference>
<comment type="subunit">
    <text evidence="2 11">Monomer.</text>
</comment>
<keyword evidence="7 11" id="KW-0648">Protein biosynthesis</keyword>
<dbReference type="EC" id="6.1.1.9" evidence="11"/>
<sequence>MDKTYNPKDIEQPIYEFWEKQGYFKPHGDITQENFCIIMPPPNITGVLHMGHAFQQTIMDIMIRYQRMQGKNTLWQTGTDHAGIATQIIVGNMISEEEGKNFQEYGRDAFVKKIWEWKKQASFSISQQMRRLGNSVDWERERFTMDKGSSSAVKEVFVRLYKDKLIYRRKRLVNWDTKLQTAISDLEIENIEKKGFIWYIRYMLSDGITTNCGQRYITITTTRPETILGDTAVAVNPSDQRYQDLIGKFLIVPIVNRRIPIISDMHADQKKGTGCVKITPGHDFNDYSVGSRHKLPMLNILTLDGKVRDHAQVFDTEGKKSNIYDPIIPLEFRGLECKLARKEILKALDSLGLIDEIKPHHLTIPHSERSGVVIEPILTEQWYVHTKPLAKIAVEAVKSEKIRFVPKQYENMYFAWMQNIEDWCISRQLWWGHRIPAWYDQHGNYYVARSEQEARRENNLSSEIDLTQEEDVLDTWFSSSLWTFSSLGWPLSTADLQTFHPTSILVSGFDIIFFWIARMIMLTMYCVKNSKGMPEVPFKTIYITGLIRDENGKKMSKSKGNVIDPLEMIDGISLNEMIKKRTEKIYKPKIIDKIRTITQKQFPHGIKPYGADALRFTLAALTSTGRDIHWDMKRLEGYRHFCNKLWNGSRFVLMNTVDKDCGFNKSDMILSNPDIWILSKFNNTVKAYHNAMENYRFDLVANILHTFTWHQFCNWYLEFTKVILNHGSETELRGTRNTLVYILESLLRLAHPVIPFITENIWQRIKIIRNISDATLMLQPIPQFSTKLINEVAIKDIEWVKEAIIATRDLRKIVNLSPDKSLNLLIRSQNQDVFRRINQNLLLLKNLSRLDKLTLLKEGEDTSKTYSKLINDAELLIFNHHTTDYSIEIENLKKDIIKLEITIKKINSKLKNKGFITHAPSLIISQEQKRLRELEIEKDRLINKQMMMLSL</sequence>
<feature type="domain" description="Aminoacyl-tRNA synthetase class Ia" evidence="12">
    <location>
        <begin position="14"/>
        <end position="631"/>
    </location>
</feature>
<comment type="catalytic activity">
    <reaction evidence="10 11">
        <text>tRNA(Val) + L-valine + ATP = L-valyl-tRNA(Val) + AMP + diphosphate</text>
        <dbReference type="Rhea" id="RHEA:10704"/>
        <dbReference type="Rhea" id="RHEA-COMP:9672"/>
        <dbReference type="Rhea" id="RHEA-COMP:9708"/>
        <dbReference type="ChEBI" id="CHEBI:30616"/>
        <dbReference type="ChEBI" id="CHEBI:33019"/>
        <dbReference type="ChEBI" id="CHEBI:57762"/>
        <dbReference type="ChEBI" id="CHEBI:78442"/>
        <dbReference type="ChEBI" id="CHEBI:78537"/>
        <dbReference type="ChEBI" id="CHEBI:456215"/>
        <dbReference type="EC" id="6.1.1.9"/>
    </reaction>
</comment>
<dbReference type="Proteomes" id="UP000294364">
    <property type="component" value="Chromosome"/>
</dbReference>
<dbReference type="PRINTS" id="PR00986">
    <property type="entry name" value="TRNASYNTHVAL"/>
</dbReference>
<keyword evidence="5 11" id="KW-0547">Nucleotide-binding</keyword>
<evidence type="ECO:0000256" key="8">
    <source>
        <dbReference type="ARBA" id="ARBA00023054"/>
    </source>
</evidence>
<feature type="coiled-coil region" evidence="11">
    <location>
        <begin position="889"/>
        <end position="944"/>
    </location>
</feature>
<comment type="function">
    <text evidence="11">Catalyzes the attachment of valine to tRNA(Val). As ValRS can inadvertently accommodate and process structurally similar amino acids such as threonine, to avoid such errors, it has a 'posttransfer' editing activity that hydrolyzes mischarged Thr-tRNA(Val) in a tRNA-dependent manner.</text>
</comment>
<feature type="binding site" evidence="11">
    <location>
        <position position="557"/>
    </location>
    <ligand>
        <name>ATP</name>
        <dbReference type="ChEBI" id="CHEBI:30616"/>
    </ligand>
</feature>